<evidence type="ECO:0000313" key="15">
    <source>
        <dbReference type="Proteomes" id="UP000784700"/>
    </source>
</evidence>
<evidence type="ECO:0000256" key="4">
    <source>
        <dbReference type="ARBA" id="ARBA00022692"/>
    </source>
</evidence>
<feature type="compositionally biased region" description="Basic residues" evidence="11">
    <location>
        <begin position="302"/>
        <end position="311"/>
    </location>
</feature>
<evidence type="ECO:0000256" key="6">
    <source>
        <dbReference type="ARBA" id="ARBA00022989"/>
    </source>
</evidence>
<name>A0A9Q8MUD7_9LACO</name>
<dbReference type="AlphaFoldDB" id="A0A9Q8MUD7"/>
<keyword evidence="8" id="KW-0143">Chaperone</keyword>
<evidence type="ECO:0000313" key="14">
    <source>
        <dbReference type="EMBL" id="TPR44959.1"/>
    </source>
</evidence>
<dbReference type="GO" id="GO:0005886">
    <property type="term" value="C:plasma membrane"/>
    <property type="evidence" value="ECO:0007669"/>
    <property type="project" value="UniProtKB-SubCell"/>
</dbReference>
<dbReference type="GO" id="GO:0015031">
    <property type="term" value="P:protein transport"/>
    <property type="evidence" value="ECO:0007669"/>
    <property type="project" value="UniProtKB-KW"/>
</dbReference>
<dbReference type="Proteomes" id="UP000784700">
    <property type="component" value="Unassembled WGS sequence"/>
</dbReference>
<keyword evidence="5" id="KW-0653">Protein transport</keyword>
<sequence length="311" mass="35261">MKNLKKYSVLSFVGLAALTLTGCVRQDGSGKPYGLTYEYLALPAQHILDFIAKFVGGYGWAIILLTIIVRMILLPAMISQMKKSTMMQEKMSFVRPQMKKIQERQRNAKTKEEQMQIQQEMMQLYRNNNISMTGGIGCLPLIIQMPIYIALYNGIRFSPEVSHTMFLGIKLGDKSLILVALSFVAYIIQGYLMTLGLPEDQKKQMKMMSYITPVMIALITFSAPAGLGFYFFVSGIFACIQTLIINLYRPKIKKEVAAQAKEQADQEKQEIHDITEEDSTSIKDDSQEKAIESKKNTDLRKRNSGKQNNKH</sequence>
<feature type="transmembrane region" description="Helical" evidence="12">
    <location>
        <begin position="130"/>
        <end position="155"/>
    </location>
</feature>
<dbReference type="InterPro" id="IPR028055">
    <property type="entry name" value="YidC/Oxa/ALB_C"/>
</dbReference>
<evidence type="ECO:0000256" key="1">
    <source>
        <dbReference type="ARBA" id="ARBA00004651"/>
    </source>
</evidence>
<feature type="transmembrane region" description="Helical" evidence="12">
    <location>
        <begin position="175"/>
        <end position="195"/>
    </location>
</feature>
<evidence type="ECO:0000256" key="3">
    <source>
        <dbReference type="ARBA" id="ARBA00022475"/>
    </source>
</evidence>
<organism evidence="14 15">
    <name type="scientific">Apilactobacillus micheneri</name>
    <dbReference type="NCBI Taxonomy" id="1899430"/>
    <lineage>
        <taxon>Bacteria</taxon>
        <taxon>Bacillati</taxon>
        <taxon>Bacillota</taxon>
        <taxon>Bacilli</taxon>
        <taxon>Lactobacillales</taxon>
        <taxon>Lactobacillaceae</taxon>
        <taxon>Apilactobacillus</taxon>
    </lineage>
</organism>
<comment type="caution">
    <text evidence="14">The sequence shown here is derived from an EMBL/GenBank/DDBJ whole genome shotgun (WGS) entry which is preliminary data.</text>
</comment>
<dbReference type="PANTHER" id="PTHR12428">
    <property type="entry name" value="OXA1"/>
    <property type="match status" value="1"/>
</dbReference>
<feature type="transmembrane region" description="Helical" evidence="12">
    <location>
        <begin position="58"/>
        <end position="78"/>
    </location>
</feature>
<evidence type="ECO:0000256" key="7">
    <source>
        <dbReference type="ARBA" id="ARBA00023136"/>
    </source>
</evidence>
<dbReference type="PRINTS" id="PR00701">
    <property type="entry name" value="60KDINNERMP"/>
</dbReference>
<dbReference type="GeneID" id="58107922"/>
<dbReference type="Pfam" id="PF02096">
    <property type="entry name" value="60KD_IMP"/>
    <property type="match status" value="1"/>
</dbReference>
<feature type="coiled-coil region" evidence="10">
    <location>
        <begin position="98"/>
        <end position="128"/>
    </location>
</feature>
<dbReference type="PROSITE" id="PS51257">
    <property type="entry name" value="PROKAR_LIPOPROTEIN"/>
    <property type="match status" value="1"/>
</dbReference>
<dbReference type="EMBL" id="QUBG01000002">
    <property type="protein sequence ID" value="TPR44959.1"/>
    <property type="molecule type" value="Genomic_DNA"/>
</dbReference>
<evidence type="ECO:0000256" key="10">
    <source>
        <dbReference type="SAM" id="Coils"/>
    </source>
</evidence>
<keyword evidence="3" id="KW-1003">Cell membrane</keyword>
<dbReference type="InterPro" id="IPR001708">
    <property type="entry name" value="YidC/ALB3/OXA1/COX18"/>
</dbReference>
<feature type="compositionally biased region" description="Basic and acidic residues" evidence="11">
    <location>
        <begin position="262"/>
        <end position="301"/>
    </location>
</feature>
<gene>
    <name evidence="14" type="primary">yidC</name>
    <name evidence="14" type="ORF">DY130_01865</name>
</gene>
<evidence type="ECO:0000256" key="11">
    <source>
        <dbReference type="SAM" id="MobiDB-lite"/>
    </source>
</evidence>
<dbReference type="InterPro" id="IPR047196">
    <property type="entry name" value="YidC_ALB_C"/>
</dbReference>
<keyword evidence="10" id="KW-0175">Coiled coil</keyword>
<evidence type="ECO:0000256" key="2">
    <source>
        <dbReference type="ARBA" id="ARBA00022448"/>
    </source>
</evidence>
<keyword evidence="6 12" id="KW-1133">Transmembrane helix</keyword>
<dbReference type="NCBIfam" id="TIGR03592">
    <property type="entry name" value="yidC_oxa1_cterm"/>
    <property type="match status" value="1"/>
</dbReference>
<dbReference type="GO" id="GO:0051205">
    <property type="term" value="P:protein insertion into membrane"/>
    <property type="evidence" value="ECO:0007669"/>
    <property type="project" value="TreeGrafter"/>
</dbReference>
<keyword evidence="7 12" id="KW-0472">Membrane</keyword>
<dbReference type="GO" id="GO:0032977">
    <property type="term" value="F:membrane insertase activity"/>
    <property type="evidence" value="ECO:0007669"/>
    <property type="project" value="InterPro"/>
</dbReference>
<keyword evidence="4 9" id="KW-0812">Transmembrane</keyword>
<keyword evidence="2" id="KW-0813">Transport</keyword>
<evidence type="ECO:0000256" key="5">
    <source>
        <dbReference type="ARBA" id="ARBA00022927"/>
    </source>
</evidence>
<evidence type="ECO:0000256" key="9">
    <source>
        <dbReference type="RuleBase" id="RU003945"/>
    </source>
</evidence>
<proteinExistence type="inferred from homology"/>
<feature type="domain" description="Membrane insertase YidC/Oxa/ALB C-terminal" evidence="13">
    <location>
        <begin position="58"/>
        <end position="246"/>
    </location>
</feature>
<evidence type="ECO:0000256" key="8">
    <source>
        <dbReference type="ARBA" id="ARBA00023186"/>
    </source>
</evidence>
<comment type="subcellular location">
    <subcellularLocation>
        <location evidence="1">Cell membrane</location>
        <topology evidence="1">Multi-pass membrane protein</topology>
    </subcellularLocation>
    <subcellularLocation>
        <location evidence="9">Membrane</location>
        <topology evidence="9">Multi-pass membrane protein</topology>
    </subcellularLocation>
</comment>
<dbReference type="CDD" id="cd20070">
    <property type="entry name" value="5TM_YidC_Alb3"/>
    <property type="match status" value="1"/>
</dbReference>
<dbReference type="PANTHER" id="PTHR12428:SF65">
    <property type="entry name" value="CYTOCHROME C OXIDASE ASSEMBLY PROTEIN COX18, MITOCHONDRIAL"/>
    <property type="match status" value="1"/>
</dbReference>
<feature type="transmembrane region" description="Helical" evidence="12">
    <location>
        <begin position="207"/>
        <end position="223"/>
    </location>
</feature>
<evidence type="ECO:0000256" key="12">
    <source>
        <dbReference type="SAM" id="Phobius"/>
    </source>
</evidence>
<protein>
    <submittedName>
        <fullName evidence="14">Membrane protein insertase YidC</fullName>
    </submittedName>
</protein>
<evidence type="ECO:0000259" key="13">
    <source>
        <dbReference type="Pfam" id="PF02096"/>
    </source>
</evidence>
<accession>A0A9Q8MUD7</accession>
<feature type="region of interest" description="Disordered" evidence="11">
    <location>
        <begin position="260"/>
        <end position="311"/>
    </location>
</feature>
<dbReference type="RefSeq" id="WP_140923907.1">
    <property type="nucleotide sequence ID" value="NZ_QUBF01000002.1"/>
</dbReference>
<comment type="similarity">
    <text evidence="9">Belongs to the OXA1/ALB3/YidC family.</text>
</comment>
<reference evidence="14" key="1">
    <citation type="submission" date="2018-08" db="EMBL/GenBank/DDBJ databases">
        <title>Comparative genomics of wild bee and flower associated Lactobacillus reveals potential adaptation to the bee host.</title>
        <authorList>
            <person name="Vuong H.Q."/>
            <person name="Mcfrederick Q.S."/>
        </authorList>
    </citation>
    <scope>NUCLEOTIDE SEQUENCE</scope>
    <source>
        <strain evidence="14">HV_63</strain>
    </source>
</reference>